<evidence type="ECO:0000256" key="4">
    <source>
        <dbReference type="ARBA" id="ARBA00012155"/>
    </source>
</evidence>
<dbReference type="Gene3D" id="2.120.10.80">
    <property type="entry name" value="Kelch-type beta propeller"/>
    <property type="match status" value="1"/>
</dbReference>
<evidence type="ECO:0000256" key="7">
    <source>
        <dbReference type="ARBA" id="ARBA00022603"/>
    </source>
</evidence>
<dbReference type="PANTHER" id="PTHR46529:SF1">
    <property type="entry name" value="TRNA WYBUTOSINE-SYNTHESIZING PROTEIN 4"/>
    <property type="match status" value="1"/>
</dbReference>
<organism evidence="15 16">
    <name type="scientific">Pseudonaja textilis</name>
    <name type="common">Eastern brown snake</name>
    <dbReference type="NCBI Taxonomy" id="8673"/>
    <lineage>
        <taxon>Eukaryota</taxon>
        <taxon>Metazoa</taxon>
        <taxon>Chordata</taxon>
        <taxon>Craniata</taxon>
        <taxon>Vertebrata</taxon>
        <taxon>Euteleostomi</taxon>
        <taxon>Lepidosauria</taxon>
        <taxon>Squamata</taxon>
        <taxon>Bifurcata</taxon>
        <taxon>Unidentata</taxon>
        <taxon>Episquamata</taxon>
        <taxon>Toxicofera</taxon>
        <taxon>Serpentes</taxon>
        <taxon>Colubroidea</taxon>
        <taxon>Elapidae</taxon>
        <taxon>Hydrophiinae</taxon>
        <taxon>Pseudonaja</taxon>
    </lineage>
</organism>
<name>A0A670ZIN7_PSETE</name>
<dbReference type="AlphaFoldDB" id="A0A670ZIN7"/>
<dbReference type="InterPro" id="IPR029063">
    <property type="entry name" value="SAM-dependent_MTases_sf"/>
</dbReference>
<evidence type="ECO:0000256" key="3">
    <source>
        <dbReference type="ARBA" id="ARBA00010703"/>
    </source>
</evidence>
<dbReference type="GeneTree" id="ENSGT00940000162599"/>
<reference evidence="15" key="1">
    <citation type="submission" date="2025-08" db="UniProtKB">
        <authorList>
            <consortium name="Ensembl"/>
        </authorList>
    </citation>
    <scope>IDENTIFICATION</scope>
</reference>
<dbReference type="InterPro" id="IPR015915">
    <property type="entry name" value="Kelch-typ_b-propeller"/>
</dbReference>
<dbReference type="EC" id="2.1.1.290" evidence="5"/>
<keyword evidence="9" id="KW-0949">S-adenosyl-L-methionine</keyword>
<dbReference type="GO" id="GO:0031591">
    <property type="term" value="P:wybutosine biosynthetic process"/>
    <property type="evidence" value="ECO:0007669"/>
    <property type="project" value="TreeGrafter"/>
</dbReference>
<gene>
    <name evidence="15" type="primary">LCMT2</name>
</gene>
<dbReference type="SUPFAM" id="SSF53335">
    <property type="entry name" value="S-adenosyl-L-methionine-dependent methyltransferases"/>
    <property type="match status" value="1"/>
</dbReference>
<evidence type="ECO:0000256" key="2">
    <source>
        <dbReference type="ARBA" id="ARBA00004797"/>
    </source>
</evidence>
<dbReference type="Ensembl" id="ENSPTXT00000023399.1">
    <property type="protein sequence ID" value="ENSPTXP00000022701.1"/>
    <property type="gene ID" value="ENSPTXG00000015713.1"/>
</dbReference>
<proteinExistence type="inferred from homology"/>
<dbReference type="GO" id="GO:0008175">
    <property type="term" value="F:tRNA methyltransferase activity"/>
    <property type="evidence" value="ECO:0007669"/>
    <property type="project" value="TreeGrafter"/>
</dbReference>
<dbReference type="OMA" id="FCILEQF"/>
<dbReference type="EC" id="2.3.1.231" evidence="4"/>
<keyword evidence="8" id="KW-0808">Transferase</keyword>
<evidence type="ECO:0000256" key="5">
    <source>
        <dbReference type="ARBA" id="ARBA00012779"/>
    </source>
</evidence>
<dbReference type="InterPro" id="IPR007213">
    <property type="entry name" value="Ppm1/Ppm2/Tcmp"/>
</dbReference>
<dbReference type="Pfam" id="PF04072">
    <property type="entry name" value="LCM"/>
    <property type="match status" value="1"/>
</dbReference>
<keyword evidence="16" id="KW-1185">Reference proteome</keyword>
<dbReference type="Gene3D" id="3.40.50.150">
    <property type="entry name" value="Vaccinia Virus protein VP39"/>
    <property type="match status" value="1"/>
</dbReference>
<evidence type="ECO:0000256" key="10">
    <source>
        <dbReference type="ARBA" id="ARBA00022694"/>
    </source>
</evidence>
<evidence type="ECO:0000313" key="16">
    <source>
        <dbReference type="Proteomes" id="UP000472273"/>
    </source>
</evidence>
<protein>
    <recommendedName>
        <fullName evidence="6">tRNA wybutosine-synthesizing protein 4</fullName>
        <ecNumber evidence="5">2.1.1.290</ecNumber>
        <ecNumber evidence="4">2.3.1.231</ecNumber>
    </recommendedName>
    <alternativeName>
        <fullName evidence="12">tRNA(Phe) (7-(3-amino-3-(methoxycarbonyl)propyl)wyosine(37)-N)-methoxycarbonyltransferase</fullName>
    </alternativeName>
    <alternativeName>
        <fullName evidence="11">tRNA(Phe) (7-(3-amino-3-carboxypropyl)wyosine(37)-O)-methyltransferase</fullName>
    </alternativeName>
</protein>
<evidence type="ECO:0000256" key="9">
    <source>
        <dbReference type="ARBA" id="ARBA00022691"/>
    </source>
</evidence>
<dbReference type="SUPFAM" id="SSF50965">
    <property type="entry name" value="Galactose oxidase, central domain"/>
    <property type="match status" value="1"/>
</dbReference>
<dbReference type="GO" id="GO:0030488">
    <property type="term" value="P:tRNA methylation"/>
    <property type="evidence" value="ECO:0007669"/>
    <property type="project" value="TreeGrafter"/>
</dbReference>
<dbReference type="UniPathway" id="UPA00375"/>
<dbReference type="PANTHER" id="PTHR46529">
    <property type="entry name" value="TRNA WYBUTOSINE-SYNTHESIZING PROTEIN 4"/>
    <property type="match status" value="1"/>
</dbReference>
<accession>A0A670ZIN7</accession>
<dbReference type="Pfam" id="PF24681">
    <property type="entry name" value="Kelch_KLHDC2_KLHL20_DRC7"/>
    <property type="match status" value="1"/>
</dbReference>
<evidence type="ECO:0000256" key="6">
    <source>
        <dbReference type="ARBA" id="ARBA00018045"/>
    </source>
</evidence>
<dbReference type="Proteomes" id="UP000472273">
    <property type="component" value="Unplaced"/>
</dbReference>
<keyword evidence="10" id="KW-0819">tRNA processing</keyword>
<comment type="catalytic activity">
    <reaction evidence="13">
        <text>7-[(3S)-(3-amino-3-methoxycarbonyl)propyl]wyosine(37) in tRNA(Phe) + S-adenosyl-L-methionine + CO2 = wybutosine(37) in tRNA(Phe) + S-adenosyl-L-homocysteine + 2 H(+)</text>
        <dbReference type="Rhea" id="RHEA:37119"/>
        <dbReference type="Rhea" id="RHEA-COMP:11844"/>
        <dbReference type="Rhea" id="RHEA-COMP:11847"/>
        <dbReference type="ChEBI" id="CHEBI:15378"/>
        <dbReference type="ChEBI" id="CHEBI:16526"/>
        <dbReference type="ChEBI" id="CHEBI:57856"/>
        <dbReference type="ChEBI" id="CHEBI:59789"/>
        <dbReference type="ChEBI" id="CHEBI:73544"/>
        <dbReference type="ChEBI" id="CHEBI:74275"/>
        <dbReference type="EC" id="2.3.1.231"/>
    </reaction>
</comment>
<evidence type="ECO:0000256" key="8">
    <source>
        <dbReference type="ARBA" id="ARBA00022679"/>
    </source>
</evidence>
<dbReference type="SUPFAM" id="SSF117281">
    <property type="entry name" value="Kelch motif"/>
    <property type="match status" value="1"/>
</dbReference>
<keyword evidence="7" id="KW-0489">Methyltransferase</keyword>
<evidence type="ECO:0000256" key="11">
    <source>
        <dbReference type="ARBA" id="ARBA00029750"/>
    </source>
</evidence>
<comment type="pathway">
    <text evidence="2">tRNA modification; wybutosine-tRNA(Phe) biosynthesis.</text>
</comment>
<evidence type="ECO:0000256" key="1">
    <source>
        <dbReference type="ARBA" id="ARBA00001806"/>
    </source>
</evidence>
<sequence length="724" mass="78622">MGGRRRRERREVARPLPPRPSPRVSGTGDSSAASKKSAAALGYTSDRFVMQLLPRGSPRRAPAIHRGYYVRARAVERSVRAFLLGTRGQPRKQASSAAAPSLSFPPQRRLYRAAPLLPSLPQVVSLGAGWDSLYFCLKDAGLLAGSGEPFFEVDLPEVASRKAARISGSAELRALAGRGGGPEDLGGYYSGDGYQLLGVDLSDVALLEGALRGAGLDPTTPTLILAEVVLPYMEVERSDALIQWAAGHFQRACFILYEQIHPSDPFGRIMQSHFSRLQSPLRSLISYPDCKTQQMRFLQRGWTECHIVDMNEFYRSFVPGEEQKRIQALEPFDEFEEWHLKCSHYFILAASKGEASFAPPVFSRMEASPAHCAPCFAGTVATSFCVAGGAVAGLKRYGHCSVLLTPDIILTTGGFGDHGGRHCRLTELHILVKHQGGWRSAFFSPSTDGRLFHTVNVLRSGWAVVLGGRKSPESPALPPLCLKGLADADPLSPGNPVIELAPLLPVEGLAGFSVPRWRHTTTVVTQEGQAYLFVYGGCSSGQSVLTDWYFLHLEGLHCQQIPVEGPVPVGRHSHSACSWAGGVLIAGGLTASEELLGSLLFLKPAGRGFRWHSLETCPPLTPRYSHTAHVHRGKLLLVGGVWLSPPLVPGVAVIDLETRALAEYRIDTTLLEWPLMLHNHSSVLVPDTEEMILTGGGGNCFSFGTHLNWSPVCLDLSSIWRAGL</sequence>
<comment type="catalytic activity">
    <reaction evidence="1">
        <text>7-[(3S)-3-amino-3-carboxypropyl]wyosine(37) in tRNA(Phe) + S-adenosyl-L-methionine = 7-[(3S)-(3-amino-3-methoxycarbonyl)propyl]wyosine(37) in tRNA(Phe) + S-adenosyl-L-homocysteine</text>
        <dbReference type="Rhea" id="RHEA:36903"/>
        <dbReference type="Rhea" id="RHEA-COMP:10379"/>
        <dbReference type="Rhea" id="RHEA-COMP:11844"/>
        <dbReference type="ChEBI" id="CHEBI:57856"/>
        <dbReference type="ChEBI" id="CHEBI:59789"/>
        <dbReference type="ChEBI" id="CHEBI:73543"/>
        <dbReference type="ChEBI" id="CHEBI:74275"/>
        <dbReference type="EC" id="2.1.1.290"/>
    </reaction>
</comment>
<comment type="similarity">
    <text evidence="3">Belongs to the methyltransferase superfamily. LCMT family.</text>
</comment>
<dbReference type="InterPro" id="IPR011043">
    <property type="entry name" value="Gal_Oxase/kelch_b-propeller"/>
</dbReference>
<evidence type="ECO:0000256" key="12">
    <source>
        <dbReference type="ARBA" id="ARBA00030847"/>
    </source>
</evidence>
<reference evidence="15" key="2">
    <citation type="submission" date="2025-09" db="UniProtKB">
        <authorList>
            <consortium name="Ensembl"/>
        </authorList>
    </citation>
    <scope>IDENTIFICATION</scope>
</reference>
<evidence type="ECO:0000256" key="14">
    <source>
        <dbReference type="SAM" id="MobiDB-lite"/>
    </source>
</evidence>
<feature type="region of interest" description="Disordered" evidence="14">
    <location>
        <begin position="1"/>
        <end position="37"/>
    </location>
</feature>
<evidence type="ECO:0000313" key="15">
    <source>
        <dbReference type="Ensembl" id="ENSPTXP00000022701.1"/>
    </source>
</evidence>
<evidence type="ECO:0000256" key="13">
    <source>
        <dbReference type="ARBA" id="ARBA00049250"/>
    </source>
</evidence>